<name>A0A1W1CVD1_9ZZZZ</name>
<gene>
    <name evidence="2" type="ORF">MNB_SM-5-741</name>
</gene>
<feature type="region of interest" description="Disordered" evidence="1">
    <location>
        <begin position="54"/>
        <end position="104"/>
    </location>
</feature>
<sequence>MSISPLGDVVLVNQMTPVATIPQSAHTNRVELQNFMAQMAIQEKDEQILEVREAEESHALNPDREHTREEYDEEMQNMIQKRKSHKKEEPSSNSSVLHKLDIKV</sequence>
<dbReference type="AlphaFoldDB" id="A0A1W1CVD1"/>
<evidence type="ECO:0000313" key="2">
    <source>
        <dbReference type="EMBL" id="SFV69820.1"/>
    </source>
</evidence>
<accession>A0A1W1CVD1</accession>
<organism evidence="2">
    <name type="scientific">hydrothermal vent metagenome</name>
    <dbReference type="NCBI Taxonomy" id="652676"/>
    <lineage>
        <taxon>unclassified sequences</taxon>
        <taxon>metagenomes</taxon>
        <taxon>ecological metagenomes</taxon>
    </lineage>
</organism>
<dbReference type="EMBL" id="FPHH01000127">
    <property type="protein sequence ID" value="SFV69820.1"/>
    <property type="molecule type" value="Genomic_DNA"/>
</dbReference>
<feature type="compositionally biased region" description="Basic and acidic residues" evidence="1">
    <location>
        <begin position="54"/>
        <end position="69"/>
    </location>
</feature>
<reference evidence="2" key="1">
    <citation type="submission" date="2016-10" db="EMBL/GenBank/DDBJ databases">
        <authorList>
            <person name="de Groot N.N."/>
        </authorList>
    </citation>
    <scope>NUCLEOTIDE SEQUENCE</scope>
</reference>
<evidence type="ECO:0000256" key="1">
    <source>
        <dbReference type="SAM" id="MobiDB-lite"/>
    </source>
</evidence>
<protein>
    <submittedName>
        <fullName evidence="2">Uncharacterized protein</fullName>
    </submittedName>
</protein>
<proteinExistence type="predicted"/>